<protein>
    <submittedName>
        <fullName evidence="2">Stage III sporulation protein AC</fullName>
    </submittedName>
</protein>
<reference evidence="2 3" key="1">
    <citation type="submission" date="2018-08" db="EMBL/GenBank/DDBJ databases">
        <title>Murine metabolic-syndrome-specific gut microbial biobank.</title>
        <authorList>
            <person name="Liu C."/>
        </authorList>
    </citation>
    <scope>NUCLEOTIDE SEQUENCE [LARGE SCALE GENOMIC DNA]</scope>
    <source>
        <strain evidence="2 3">28</strain>
    </source>
</reference>
<accession>A0A845QM43</accession>
<dbReference type="Pfam" id="PF06686">
    <property type="entry name" value="SpoIIIAC"/>
    <property type="match status" value="1"/>
</dbReference>
<sequence>MEISIIFKIAGIGICIALVNQILVKAGKDEMAMMTTLAGVIIVLVIIVKMLAEFFETMKVFMEF</sequence>
<evidence type="ECO:0000256" key="1">
    <source>
        <dbReference type="SAM" id="Phobius"/>
    </source>
</evidence>
<dbReference type="InterPro" id="IPR009570">
    <property type="entry name" value="Spore_III_AC"/>
</dbReference>
<evidence type="ECO:0000313" key="3">
    <source>
        <dbReference type="Proteomes" id="UP000446866"/>
    </source>
</evidence>
<keyword evidence="1" id="KW-1133">Transmembrane helix</keyword>
<dbReference type="AlphaFoldDB" id="A0A845QM43"/>
<organism evidence="2 3">
    <name type="scientific">Anaerotruncus colihominis</name>
    <dbReference type="NCBI Taxonomy" id="169435"/>
    <lineage>
        <taxon>Bacteria</taxon>
        <taxon>Bacillati</taxon>
        <taxon>Bacillota</taxon>
        <taxon>Clostridia</taxon>
        <taxon>Eubacteriales</taxon>
        <taxon>Oscillospiraceae</taxon>
        <taxon>Anaerotruncus</taxon>
    </lineage>
</organism>
<gene>
    <name evidence="2" type="primary">spoIIIAC</name>
    <name evidence="2" type="ORF">D0435_05670</name>
</gene>
<dbReference type="NCBIfam" id="TIGR02848">
    <property type="entry name" value="spore_III_AC"/>
    <property type="match status" value="1"/>
</dbReference>
<proteinExistence type="predicted"/>
<name>A0A845QM43_9FIRM</name>
<dbReference type="InterPro" id="IPR025664">
    <property type="entry name" value="Spore_III_AC/AD"/>
</dbReference>
<comment type="caution">
    <text evidence="2">The sequence shown here is derived from an EMBL/GenBank/DDBJ whole genome shotgun (WGS) entry which is preliminary data.</text>
</comment>
<feature type="transmembrane region" description="Helical" evidence="1">
    <location>
        <begin position="6"/>
        <end position="24"/>
    </location>
</feature>
<feature type="transmembrane region" description="Helical" evidence="1">
    <location>
        <begin position="31"/>
        <end position="52"/>
    </location>
</feature>
<dbReference type="RefSeq" id="WP_160201417.1">
    <property type="nucleotide sequence ID" value="NZ_QXWK01000009.1"/>
</dbReference>
<evidence type="ECO:0000313" key="2">
    <source>
        <dbReference type="EMBL" id="NBH61138.1"/>
    </source>
</evidence>
<keyword evidence="3" id="KW-1185">Reference proteome</keyword>
<dbReference type="EMBL" id="QXWK01000009">
    <property type="protein sequence ID" value="NBH61138.1"/>
    <property type="molecule type" value="Genomic_DNA"/>
</dbReference>
<keyword evidence="1" id="KW-0812">Transmembrane</keyword>
<keyword evidence="1" id="KW-0472">Membrane</keyword>
<dbReference type="Proteomes" id="UP000446866">
    <property type="component" value="Unassembled WGS sequence"/>
</dbReference>